<keyword evidence="3" id="KW-1185">Reference proteome</keyword>
<sequence length="445" mass="49823">MRPTKQQKTQLQIALLGMDERSCKIMTMFFKGPCEGHAVVVKEDNATVAIIDTRFEHARELLEQSITQGKMRAIIVLSSQLVDRINHDNVIYLDKPITAEPMFEALDWAKDISEGKQRGKPFQTHRFLTPASAATPPPVQAAVKSFPAPAPAPLPVVTHNQEPPLENNAKPPELTTEKPPTAQQTPTVTKETTAANTATDAPVSIQMHESDFAEIIGTVLNIDLTDPAKQRTATYDPDKYYQGYVQRAFSKATNEKHAFQLTLGWNPLIILPQNKQIWWDADDKLLKAVSDIEININTAVATSLNLSDLNESLMVPEKKQDMDAFLWKLALWSSRGRYPQAIDIESPIQLKRWPNFTRYIITPHALRISALLIKEGPDTMIGIANTLNIELRYVSIFVSATHALGLIRQIPSPKIDEILMPVSRKKSNPRKNGILNKILNKLLGR</sequence>
<name>A0A1R4HET5_9GAMM</name>
<reference evidence="3" key="1">
    <citation type="submission" date="2017-02" db="EMBL/GenBank/DDBJ databases">
        <authorList>
            <person name="Daims H."/>
        </authorList>
    </citation>
    <scope>NUCLEOTIDE SEQUENCE [LARGE SCALE GENOMIC DNA]</scope>
</reference>
<dbReference type="EMBL" id="FUKI01000132">
    <property type="protein sequence ID" value="SJM94551.1"/>
    <property type="molecule type" value="Genomic_DNA"/>
</dbReference>
<evidence type="ECO:0000256" key="1">
    <source>
        <dbReference type="SAM" id="MobiDB-lite"/>
    </source>
</evidence>
<gene>
    <name evidence="2" type="ORF">CRENPOLYSF1_550026</name>
</gene>
<feature type="compositionally biased region" description="Polar residues" evidence="1">
    <location>
        <begin position="182"/>
        <end position="193"/>
    </location>
</feature>
<dbReference type="AlphaFoldDB" id="A0A1R4HET5"/>
<feature type="compositionally biased region" description="Low complexity" evidence="1">
    <location>
        <begin position="170"/>
        <end position="181"/>
    </location>
</feature>
<protein>
    <submittedName>
        <fullName evidence="2">Uncharacterized protein</fullName>
    </submittedName>
</protein>
<organism evidence="2 3">
    <name type="scientific">Crenothrix polyspora</name>
    <dbReference type="NCBI Taxonomy" id="360316"/>
    <lineage>
        <taxon>Bacteria</taxon>
        <taxon>Pseudomonadati</taxon>
        <taxon>Pseudomonadota</taxon>
        <taxon>Gammaproteobacteria</taxon>
        <taxon>Methylococcales</taxon>
        <taxon>Crenotrichaceae</taxon>
        <taxon>Crenothrix</taxon>
    </lineage>
</organism>
<dbReference type="Proteomes" id="UP000195667">
    <property type="component" value="Unassembled WGS sequence"/>
</dbReference>
<evidence type="ECO:0000313" key="3">
    <source>
        <dbReference type="Proteomes" id="UP000195667"/>
    </source>
</evidence>
<feature type="region of interest" description="Disordered" evidence="1">
    <location>
        <begin position="150"/>
        <end position="193"/>
    </location>
</feature>
<proteinExistence type="predicted"/>
<accession>A0A1R4HET5</accession>
<dbReference type="OrthoDB" id="3212305at2"/>
<evidence type="ECO:0000313" key="2">
    <source>
        <dbReference type="EMBL" id="SJM94551.1"/>
    </source>
</evidence>
<dbReference type="RefSeq" id="WP_087144360.1">
    <property type="nucleotide sequence ID" value="NZ_FUKI01000132.1"/>
</dbReference>